<reference evidence="3 5" key="2">
    <citation type="submission" date="2017-09" db="EMBL/GenBank/DDBJ databases">
        <title>Large-scale bioinformatics analysis of Bacillus genomes uncovers conserved roles of natural products in bacterial physiology.</title>
        <authorList>
            <consortium name="Agbiome Team Llc"/>
            <person name="Bleich R.M."/>
            <person name="Kirk G.J."/>
            <person name="Santa Maria K.C."/>
            <person name="Allen S.E."/>
            <person name="Farag S."/>
            <person name="Shank E.A."/>
            <person name="Bowers A."/>
        </authorList>
    </citation>
    <scope>NUCLEOTIDE SEQUENCE [LARGE SCALE GENOMIC DNA]</scope>
    <source>
        <strain evidence="3 5">AFS020204</strain>
    </source>
</reference>
<evidence type="ECO:0000313" key="3">
    <source>
        <dbReference type="EMBL" id="PFF46209.1"/>
    </source>
</evidence>
<keyword evidence="1" id="KW-1133">Transmembrane helix</keyword>
<dbReference type="EMBL" id="LOMO01000001">
    <property type="protein sequence ID" value="KXY51497.1"/>
    <property type="molecule type" value="Genomic_DNA"/>
</dbReference>
<gene>
    <name evidence="2" type="ORF">AT268_32285</name>
    <name evidence="3" type="ORF">CN357_21625</name>
</gene>
<organism evidence="3 5">
    <name type="scientific">Bacillus cereus</name>
    <dbReference type="NCBI Taxonomy" id="1396"/>
    <lineage>
        <taxon>Bacteria</taxon>
        <taxon>Bacillati</taxon>
        <taxon>Bacillota</taxon>
        <taxon>Bacilli</taxon>
        <taxon>Bacillales</taxon>
        <taxon>Bacillaceae</taxon>
        <taxon>Bacillus</taxon>
        <taxon>Bacillus cereus group</taxon>
    </lineage>
</organism>
<keyword evidence="1" id="KW-0472">Membrane</keyword>
<dbReference type="Proteomes" id="UP000220210">
    <property type="component" value="Unassembled WGS sequence"/>
</dbReference>
<accession>A0A9X6ZF38</accession>
<name>A0A9X6ZF38_BACCE</name>
<protein>
    <submittedName>
        <fullName evidence="3">Uncharacterized protein</fullName>
    </submittedName>
</protein>
<feature type="transmembrane region" description="Helical" evidence="1">
    <location>
        <begin position="12"/>
        <end position="42"/>
    </location>
</feature>
<dbReference type="EMBL" id="NTSO01000015">
    <property type="protein sequence ID" value="PFF46209.1"/>
    <property type="molecule type" value="Genomic_DNA"/>
</dbReference>
<keyword evidence="1" id="KW-0812">Transmembrane</keyword>
<proteinExistence type="predicted"/>
<dbReference type="AlphaFoldDB" id="A0A9X6ZF38"/>
<evidence type="ECO:0000313" key="5">
    <source>
        <dbReference type="Proteomes" id="UP000220210"/>
    </source>
</evidence>
<evidence type="ECO:0000313" key="4">
    <source>
        <dbReference type="Proteomes" id="UP000075476"/>
    </source>
</evidence>
<reference evidence="2 4" key="1">
    <citation type="submission" date="2015-12" db="EMBL/GenBank/DDBJ databases">
        <title>Bacillus cereus Group isolate.</title>
        <authorList>
            <person name="Kovac J."/>
        </authorList>
    </citation>
    <scope>NUCLEOTIDE SEQUENCE [LARGE SCALE GENOMIC DNA]</scope>
    <source>
        <strain evidence="2 4">FSL K6-0073</strain>
    </source>
</reference>
<evidence type="ECO:0000256" key="1">
    <source>
        <dbReference type="SAM" id="Phobius"/>
    </source>
</evidence>
<evidence type="ECO:0000313" key="2">
    <source>
        <dbReference type="EMBL" id="KXY51497.1"/>
    </source>
</evidence>
<sequence length="124" mass="14282">MVTQVLLLLAITYALITALFIISPVAGIIFLIMMPIAGIVFIHKCRKDEFKELKGVIAHNLSISQEEMLFDVERMKKSFLGWEKLYVFTSKGEFEVNIHRDDGEWVGIDLISISHVDYMKELNY</sequence>
<dbReference type="Proteomes" id="UP000075476">
    <property type="component" value="Unassembled WGS sequence"/>
</dbReference>
<comment type="caution">
    <text evidence="3">The sequence shown here is derived from an EMBL/GenBank/DDBJ whole genome shotgun (WGS) entry which is preliminary data.</text>
</comment>